<dbReference type="Gene3D" id="3.40.50.1820">
    <property type="entry name" value="alpha/beta hydrolase"/>
    <property type="match status" value="1"/>
</dbReference>
<reference evidence="3" key="1">
    <citation type="submission" date="2018-05" db="EMBL/GenBank/DDBJ databases">
        <authorList>
            <person name="Lanie J.A."/>
            <person name="Ng W.-L."/>
            <person name="Kazmierczak K.M."/>
            <person name="Andrzejewski T.M."/>
            <person name="Davidsen T.M."/>
            <person name="Wayne K.J."/>
            <person name="Tettelin H."/>
            <person name="Glass J.I."/>
            <person name="Rusch D."/>
            <person name="Podicherti R."/>
            <person name="Tsui H.-C.T."/>
            <person name="Winkler M.E."/>
        </authorList>
    </citation>
    <scope>NUCLEOTIDE SEQUENCE</scope>
</reference>
<gene>
    <name evidence="3" type="ORF">METZ01_LOCUS23722</name>
</gene>
<organism evidence="3">
    <name type="scientific">marine metagenome</name>
    <dbReference type="NCBI Taxonomy" id="408172"/>
    <lineage>
        <taxon>unclassified sequences</taxon>
        <taxon>metagenomes</taxon>
        <taxon>ecological metagenomes</taxon>
    </lineage>
</organism>
<accession>A0A381PWB5</accession>
<dbReference type="Pfam" id="PF00561">
    <property type="entry name" value="Abhydrolase_1"/>
    <property type="match status" value="1"/>
</dbReference>
<evidence type="ECO:0000313" key="3">
    <source>
        <dbReference type="EMBL" id="SUZ70868.1"/>
    </source>
</evidence>
<dbReference type="GO" id="GO:0016787">
    <property type="term" value="F:hydrolase activity"/>
    <property type="evidence" value="ECO:0007669"/>
    <property type="project" value="UniProtKB-KW"/>
</dbReference>
<dbReference type="PRINTS" id="PR00412">
    <property type="entry name" value="EPOXHYDRLASE"/>
</dbReference>
<protein>
    <recommendedName>
        <fullName evidence="2">AB hydrolase-1 domain-containing protein</fullName>
    </recommendedName>
</protein>
<dbReference type="NCBIfam" id="NF002938">
    <property type="entry name" value="PRK03592.1"/>
    <property type="match status" value="1"/>
</dbReference>
<dbReference type="PANTHER" id="PTHR43329">
    <property type="entry name" value="EPOXIDE HYDROLASE"/>
    <property type="match status" value="1"/>
</dbReference>
<dbReference type="InterPro" id="IPR000073">
    <property type="entry name" value="AB_hydrolase_1"/>
</dbReference>
<keyword evidence="1" id="KW-0378">Hydrolase</keyword>
<dbReference type="InterPro" id="IPR000639">
    <property type="entry name" value="Epox_hydrolase-like"/>
</dbReference>
<dbReference type="SUPFAM" id="SSF53474">
    <property type="entry name" value="alpha/beta-Hydrolases"/>
    <property type="match status" value="1"/>
</dbReference>
<sequence length="303" mass="35052">MIISFIRNEKNMSDKLRLKKKYIKINGKNIAYVEVGSGDPIVFQHGNPTSSYLWRNIIPILKDHGRCIAVDLIGMGDSEKLNNSNSNSYRYIEHRDYLFKAWKTLGINKNVTLVIHDWGSALGFDWAYQHPDSILGIAYMEAIVRPLTWDEWPELARNIFKGFRSSSGEELILEKNMFIEGVLPNSIIRNLSEEEMAVYRKPFIKPGEDRRPTLSWPREIPIDGNPENVAEIVSRYAKWLENSDVPKLFINADPGSILVGEQREYCQTWKNQIEVTVNGRHFLQEDSPNEIGESIRKWRQSLL</sequence>
<evidence type="ECO:0000259" key="2">
    <source>
        <dbReference type="Pfam" id="PF00561"/>
    </source>
</evidence>
<name>A0A381PWB5_9ZZZZ</name>
<dbReference type="AlphaFoldDB" id="A0A381PWB5"/>
<proteinExistence type="predicted"/>
<evidence type="ECO:0000256" key="1">
    <source>
        <dbReference type="ARBA" id="ARBA00022801"/>
    </source>
</evidence>
<dbReference type="EMBL" id="UINC01001104">
    <property type="protein sequence ID" value="SUZ70868.1"/>
    <property type="molecule type" value="Genomic_DNA"/>
</dbReference>
<feature type="domain" description="AB hydrolase-1" evidence="2">
    <location>
        <begin position="40"/>
        <end position="288"/>
    </location>
</feature>
<dbReference type="InterPro" id="IPR029058">
    <property type="entry name" value="AB_hydrolase_fold"/>
</dbReference>